<dbReference type="Proteomes" id="UP000840371">
    <property type="component" value="Unassembled WGS sequence"/>
</dbReference>
<evidence type="ECO:0000313" key="4">
    <source>
        <dbReference type="EMBL" id="PZT67912.1"/>
    </source>
</evidence>
<reference evidence="3" key="1">
    <citation type="journal article" date="2018" name="Genome Biol.">
        <title>SKESA: strategic k-mer extension for scrupulous assemblies.</title>
        <authorList>
            <person name="Souvorov A."/>
            <person name="Agarwala R."/>
            <person name="Lipman D.J."/>
        </authorList>
    </citation>
    <scope>NUCLEOTIDE SEQUENCE [LARGE SCALE GENOMIC DNA]</scope>
    <source>
        <strain evidence="3">Ecoli[ST-219]</strain>
        <strain>ecoli[ST-219]</strain>
    </source>
</reference>
<gene>
    <name evidence="2" type="primary">yqeJ</name>
    <name evidence="4" type="ORF">DNQ45_02120</name>
    <name evidence="3" type="ORF">HLZ50_10960</name>
    <name evidence="2" type="ORF">TUM18780_08890</name>
</gene>
<keyword evidence="1" id="KW-0812">Transmembrane</keyword>
<evidence type="ECO:0000313" key="3">
    <source>
        <dbReference type="EMBL" id="HAJ5150550.1"/>
    </source>
</evidence>
<evidence type="ECO:0000313" key="2">
    <source>
        <dbReference type="EMBL" id="BCG35727.1"/>
    </source>
</evidence>
<reference evidence="2 6" key="4">
    <citation type="submission" date="2020-06" db="EMBL/GenBank/DDBJ databases">
        <title>Whole-genome sequencing of blaNDM-5 positive Escherichia coli isolated from a Japanese patient with no history of travel abroad.</title>
        <authorList>
            <person name="Ito Y."/>
            <person name="Aoki K."/>
            <person name="Nakayama N."/>
            <person name="Ohtsuka M."/>
            <person name="Ota M."/>
            <person name="Kaneko N."/>
            <person name="Yoshida M."/>
            <person name="Ishii Y."/>
            <person name="Tateda K."/>
            <person name="Matsuse H."/>
        </authorList>
    </citation>
    <scope>NUCLEOTIDE SEQUENCE [LARGE SCALE GENOMIC DNA]</scope>
    <source>
        <strain evidence="2 6">TUM18780</strain>
    </source>
</reference>
<organism evidence="3">
    <name type="scientific">Escherichia coli</name>
    <dbReference type="NCBI Taxonomy" id="562"/>
    <lineage>
        <taxon>Bacteria</taxon>
        <taxon>Pseudomonadati</taxon>
        <taxon>Pseudomonadota</taxon>
        <taxon>Gammaproteobacteria</taxon>
        <taxon>Enterobacterales</taxon>
        <taxon>Enterobacteriaceae</taxon>
        <taxon>Escherichia</taxon>
    </lineage>
</organism>
<sequence>MIDYKKNLLFILVFISGFILFTVYSYTAEKMIYNETCTANWVIFNDQGRANLTIDFMYNQKNKTGTVALSGTWQQGNRESKSIRRNIEYTWVENYDTAHLTSKKVNKFEIMDQVDDDRLAELIPDFYVFPEKSVSYNILKQGKHAFILSIGNRAIMHCAR</sequence>
<protein>
    <submittedName>
        <fullName evidence="3">Uncharacterized protein</fullName>
    </submittedName>
</protein>
<dbReference type="EMBL" id="QKWZ01000033">
    <property type="protein sequence ID" value="PZT67912.1"/>
    <property type="molecule type" value="Genomic_DNA"/>
</dbReference>
<dbReference type="AlphaFoldDB" id="A0A085P0E4"/>
<dbReference type="EMBL" id="DABGKZ010000011">
    <property type="protein sequence ID" value="HAJ5150550.1"/>
    <property type="molecule type" value="Genomic_DNA"/>
</dbReference>
<feature type="transmembrane region" description="Helical" evidence="1">
    <location>
        <begin position="7"/>
        <end position="27"/>
    </location>
</feature>
<dbReference type="RefSeq" id="WP_000568340.1">
    <property type="nucleotide sequence ID" value="NZ_AP022540.1"/>
</dbReference>
<keyword evidence="1" id="KW-0472">Membrane</keyword>
<proteinExistence type="predicted"/>
<evidence type="ECO:0000256" key="1">
    <source>
        <dbReference type="SAM" id="Phobius"/>
    </source>
</evidence>
<evidence type="ECO:0000313" key="6">
    <source>
        <dbReference type="Proteomes" id="UP000509260"/>
    </source>
</evidence>
<name>A0A085P0E4_ECOLX</name>
<accession>A0A085P0E4</accession>
<dbReference type="eggNOG" id="ENOG50326Q6">
    <property type="taxonomic scope" value="Bacteria"/>
</dbReference>
<dbReference type="Proteomes" id="UP000509260">
    <property type="component" value="Chromosome"/>
</dbReference>
<reference evidence="4 5" key="2">
    <citation type="submission" date="2018-06" db="EMBL/GenBank/DDBJ databases">
        <title>Draft genome sequence of mcr-1-harboring Escherichia coli isolated from wound infection of a hospitalized patient, in Bolivia.</title>
        <authorList>
            <person name="Munoz M.E."/>
            <person name="Moura Q."/>
            <person name="Ventura P.R.M."/>
            <person name="Bustos L.R."/>
            <person name="Ovando B.G."/>
            <person name="Terrazas D.I.V."/>
            <person name="Yarhui N.B."/>
            <person name="Cerdeira L."/>
            <person name="Lincopan N."/>
        </authorList>
    </citation>
    <scope>NUCLEOTIDE SEQUENCE [LARGE SCALE GENOMIC DNA]</scope>
    <source>
        <strain evidence="4 5">EcMLT</strain>
    </source>
</reference>
<reference evidence="3" key="3">
    <citation type="submission" date="2019-11" db="EMBL/GenBank/DDBJ databases">
        <authorList>
            <consortium name="NCBI Pathogen Detection Project"/>
        </authorList>
    </citation>
    <scope>NUCLEOTIDE SEQUENCE</scope>
    <source>
        <strain evidence="3">Ecoli[ST-219]</strain>
    </source>
</reference>
<dbReference type="Proteomes" id="UP000249482">
    <property type="component" value="Unassembled WGS sequence"/>
</dbReference>
<dbReference type="EMBL" id="AP023197">
    <property type="protein sequence ID" value="BCG35727.1"/>
    <property type="molecule type" value="Genomic_DNA"/>
</dbReference>
<keyword evidence="1" id="KW-1133">Transmembrane helix</keyword>
<evidence type="ECO:0000313" key="5">
    <source>
        <dbReference type="Proteomes" id="UP000249482"/>
    </source>
</evidence>